<feature type="region of interest" description="Disordered" evidence="14">
    <location>
        <begin position="79"/>
        <end position="117"/>
    </location>
</feature>
<keyword evidence="7 15" id="KW-0812">Transmembrane</keyword>
<feature type="compositionally biased region" description="Basic and acidic residues" evidence="14">
    <location>
        <begin position="104"/>
        <end position="117"/>
    </location>
</feature>
<dbReference type="InterPro" id="IPR003594">
    <property type="entry name" value="HATPase_dom"/>
</dbReference>
<accession>A0A0F9R529</accession>
<keyword evidence="5" id="KW-0597">Phosphoprotein</keyword>
<dbReference type="InterPro" id="IPR004358">
    <property type="entry name" value="Sig_transdc_His_kin-like_C"/>
</dbReference>
<dbReference type="InterPro" id="IPR036097">
    <property type="entry name" value="HisK_dim/P_sf"/>
</dbReference>
<dbReference type="PRINTS" id="PR00344">
    <property type="entry name" value="BCTRLSENSOR"/>
</dbReference>
<dbReference type="GO" id="GO:0005886">
    <property type="term" value="C:plasma membrane"/>
    <property type="evidence" value="ECO:0007669"/>
    <property type="project" value="UniProtKB-SubCell"/>
</dbReference>
<keyword evidence="11 15" id="KW-1133">Transmembrane helix</keyword>
<evidence type="ECO:0000256" key="14">
    <source>
        <dbReference type="SAM" id="MobiDB-lite"/>
    </source>
</evidence>
<comment type="catalytic activity">
    <reaction evidence="1">
        <text>ATP + protein L-histidine = ADP + protein N-phospho-L-histidine.</text>
        <dbReference type="EC" id="2.7.13.3"/>
    </reaction>
</comment>
<evidence type="ECO:0000313" key="18">
    <source>
        <dbReference type="EMBL" id="KKN49824.1"/>
    </source>
</evidence>
<evidence type="ECO:0000256" key="3">
    <source>
        <dbReference type="ARBA" id="ARBA00012438"/>
    </source>
</evidence>
<evidence type="ECO:0000256" key="13">
    <source>
        <dbReference type="ARBA" id="ARBA00023136"/>
    </source>
</evidence>
<evidence type="ECO:0000256" key="7">
    <source>
        <dbReference type="ARBA" id="ARBA00022692"/>
    </source>
</evidence>
<feature type="domain" description="Histidine kinase" evidence="16">
    <location>
        <begin position="264"/>
        <end position="481"/>
    </location>
</feature>
<dbReference type="Pfam" id="PF00672">
    <property type="entry name" value="HAMP"/>
    <property type="match status" value="1"/>
</dbReference>
<dbReference type="SUPFAM" id="SSF55874">
    <property type="entry name" value="ATPase domain of HSP90 chaperone/DNA topoisomerase II/histidine kinase"/>
    <property type="match status" value="1"/>
</dbReference>
<dbReference type="PANTHER" id="PTHR45528">
    <property type="entry name" value="SENSOR HISTIDINE KINASE CPXA"/>
    <property type="match status" value="1"/>
</dbReference>
<keyword evidence="4" id="KW-1003">Cell membrane</keyword>
<evidence type="ECO:0000256" key="5">
    <source>
        <dbReference type="ARBA" id="ARBA00022553"/>
    </source>
</evidence>
<dbReference type="SMART" id="SM00387">
    <property type="entry name" value="HATPase_c"/>
    <property type="match status" value="1"/>
</dbReference>
<dbReference type="InterPro" id="IPR005467">
    <property type="entry name" value="His_kinase_dom"/>
</dbReference>
<feature type="transmembrane region" description="Helical" evidence="15">
    <location>
        <begin position="7"/>
        <end position="30"/>
    </location>
</feature>
<dbReference type="PROSITE" id="PS50885">
    <property type="entry name" value="HAMP"/>
    <property type="match status" value="1"/>
</dbReference>
<dbReference type="FunFam" id="3.30.565.10:FF:000006">
    <property type="entry name" value="Sensor histidine kinase WalK"/>
    <property type="match status" value="1"/>
</dbReference>
<dbReference type="Pfam" id="PF02518">
    <property type="entry name" value="HATPase_c"/>
    <property type="match status" value="1"/>
</dbReference>
<evidence type="ECO:0000256" key="6">
    <source>
        <dbReference type="ARBA" id="ARBA00022679"/>
    </source>
</evidence>
<feature type="domain" description="HAMP" evidence="17">
    <location>
        <begin position="204"/>
        <end position="256"/>
    </location>
</feature>
<evidence type="ECO:0000256" key="8">
    <source>
        <dbReference type="ARBA" id="ARBA00022741"/>
    </source>
</evidence>
<dbReference type="EC" id="2.7.13.3" evidence="3"/>
<keyword evidence="8" id="KW-0547">Nucleotide-binding</keyword>
<proteinExistence type="predicted"/>
<evidence type="ECO:0000259" key="16">
    <source>
        <dbReference type="PROSITE" id="PS50109"/>
    </source>
</evidence>
<dbReference type="AlphaFoldDB" id="A0A0F9R529"/>
<gene>
    <name evidence="18" type="ORF">LCGC14_0638990</name>
</gene>
<evidence type="ECO:0000256" key="1">
    <source>
        <dbReference type="ARBA" id="ARBA00000085"/>
    </source>
</evidence>
<dbReference type="SUPFAM" id="SSF158472">
    <property type="entry name" value="HAMP domain-like"/>
    <property type="match status" value="1"/>
</dbReference>
<feature type="compositionally biased region" description="Low complexity" evidence="14">
    <location>
        <begin position="88"/>
        <end position="98"/>
    </location>
</feature>
<comment type="subcellular location">
    <subcellularLocation>
        <location evidence="2">Cell membrane</location>
        <topology evidence="2">Multi-pass membrane protein</topology>
    </subcellularLocation>
</comment>
<dbReference type="SMART" id="SM00388">
    <property type="entry name" value="HisKA"/>
    <property type="match status" value="1"/>
</dbReference>
<feature type="transmembrane region" description="Helical" evidence="15">
    <location>
        <begin position="183"/>
        <end position="202"/>
    </location>
</feature>
<dbReference type="SUPFAM" id="SSF47384">
    <property type="entry name" value="Homodimeric domain of signal transducing histidine kinase"/>
    <property type="match status" value="1"/>
</dbReference>
<dbReference type="CDD" id="cd06225">
    <property type="entry name" value="HAMP"/>
    <property type="match status" value="1"/>
</dbReference>
<dbReference type="EMBL" id="LAZR01001149">
    <property type="protein sequence ID" value="KKN49824.1"/>
    <property type="molecule type" value="Genomic_DNA"/>
</dbReference>
<evidence type="ECO:0000256" key="9">
    <source>
        <dbReference type="ARBA" id="ARBA00022777"/>
    </source>
</evidence>
<keyword evidence="6" id="KW-0808">Transferase</keyword>
<protein>
    <recommendedName>
        <fullName evidence="3">histidine kinase</fullName>
        <ecNumber evidence="3">2.7.13.3</ecNumber>
    </recommendedName>
</protein>
<evidence type="ECO:0000256" key="10">
    <source>
        <dbReference type="ARBA" id="ARBA00022840"/>
    </source>
</evidence>
<evidence type="ECO:0000259" key="17">
    <source>
        <dbReference type="PROSITE" id="PS50885"/>
    </source>
</evidence>
<dbReference type="CDD" id="cd00082">
    <property type="entry name" value="HisKA"/>
    <property type="match status" value="1"/>
</dbReference>
<comment type="caution">
    <text evidence="18">The sequence shown here is derived from an EMBL/GenBank/DDBJ whole genome shotgun (WGS) entry which is preliminary data.</text>
</comment>
<keyword evidence="12" id="KW-0902">Two-component regulatory system</keyword>
<dbReference type="InterPro" id="IPR003661">
    <property type="entry name" value="HisK_dim/P_dom"/>
</dbReference>
<evidence type="ECO:0000256" key="12">
    <source>
        <dbReference type="ARBA" id="ARBA00023012"/>
    </source>
</evidence>
<dbReference type="Gene3D" id="1.10.287.130">
    <property type="match status" value="1"/>
</dbReference>
<keyword evidence="13 15" id="KW-0472">Membrane</keyword>
<keyword evidence="9" id="KW-0418">Kinase</keyword>
<dbReference type="Gene3D" id="6.10.340.10">
    <property type="match status" value="1"/>
</dbReference>
<dbReference type="GO" id="GO:0005524">
    <property type="term" value="F:ATP binding"/>
    <property type="evidence" value="ECO:0007669"/>
    <property type="project" value="UniProtKB-KW"/>
</dbReference>
<sequence>MKIHNKLFLILFSFTFSVIAGLVVLIQWSIGQGVIDFVNAKEVKALEPLVVQLAKQYEQTPSWERVVGNGENFRKRVESQLESSQFLPRPQEGPGPRGRVMRRPPPDHMRLGEDRRPPPENIAHYALLDENKQRVVGKYLNDLKYITTPIIVNDKIVGYLAVSKRDSLVDGYELDFLQQQTNYLWFIALAAVLLTLLVTFLLSRHLVSPVKQIANGMHRLTQGNYETKLTLERKDELGQLSEDFNTLAFTLAKDEQVRKRWLANISHELRTPMSILLGELEAMLLGIREPNAKNISSANDEALHLKRLIDDLHMLNSAELGGMHYTMQPTDMALLLSTIEQKYQVVLEQHGIKIYLLNSAKHITVQADKTRLLQLLDNILMNAVHYAQCTTISLTASNISIKGQTYLELIIEDNGVGVEQSHLSHLFEYLYRVDSSRNRQEGGSGLGLSICQHIVKGHKGEIAAEKASLGGLAIIIRLPTI</sequence>
<dbReference type="GO" id="GO:0000155">
    <property type="term" value="F:phosphorelay sensor kinase activity"/>
    <property type="evidence" value="ECO:0007669"/>
    <property type="project" value="InterPro"/>
</dbReference>
<dbReference type="PANTHER" id="PTHR45528:SF1">
    <property type="entry name" value="SENSOR HISTIDINE KINASE CPXA"/>
    <property type="match status" value="1"/>
</dbReference>
<evidence type="ECO:0000256" key="2">
    <source>
        <dbReference type="ARBA" id="ARBA00004651"/>
    </source>
</evidence>
<organism evidence="18">
    <name type="scientific">marine sediment metagenome</name>
    <dbReference type="NCBI Taxonomy" id="412755"/>
    <lineage>
        <taxon>unclassified sequences</taxon>
        <taxon>metagenomes</taxon>
        <taxon>ecological metagenomes</taxon>
    </lineage>
</organism>
<name>A0A0F9R529_9ZZZZ</name>
<dbReference type="PROSITE" id="PS50109">
    <property type="entry name" value="HIS_KIN"/>
    <property type="match status" value="1"/>
</dbReference>
<dbReference type="InterPro" id="IPR050398">
    <property type="entry name" value="HssS/ArlS-like"/>
</dbReference>
<evidence type="ECO:0000256" key="4">
    <source>
        <dbReference type="ARBA" id="ARBA00022475"/>
    </source>
</evidence>
<evidence type="ECO:0000256" key="11">
    <source>
        <dbReference type="ARBA" id="ARBA00022989"/>
    </source>
</evidence>
<dbReference type="SMART" id="SM00304">
    <property type="entry name" value="HAMP"/>
    <property type="match status" value="1"/>
</dbReference>
<dbReference type="Pfam" id="PF00512">
    <property type="entry name" value="HisKA"/>
    <property type="match status" value="1"/>
</dbReference>
<dbReference type="InterPro" id="IPR036890">
    <property type="entry name" value="HATPase_C_sf"/>
</dbReference>
<reference evidence="18" key="1">
    <citation type="journal article" date="2015" name="Nature">
        <title>Complex archaea that bridge the gap between prokaryotes and eukaryotes.</title>
        <authorList>
            <person name="Spang A."/>
            <person name="Saw J.H."/>
            <person name="Jorgensen S.L."/>
            <person name="Zaremba-Niedzwiedzka K."/>
            <person name="Martijn J."/>
            <person name="Lind A.E."/>
            <person name="van Eijk R."/>
            <person name="Schleper C."/>
            <person name="Guy L."/>
            <person name="Ettema T.J."/>
        </authorList>
    </citation>
    <scope>NUCLEOTIDE SEQUENCE</scope>
</reference>
<dbReference type="Gene3D" id="3.30.565.10">
    <property type="entry name" value="Histidine kinase-like ATPase, C-terminal domain"/>
    <property type="match status" value="1"/>
</dbReference>
<dbReference type="InterPro" id="IPR003660">
    <property type="entry name" value="HAMP_dom"/>
</dbReference>
<evidence type="ECO:0000256" key="15">
    <source>
        <dbReference type="SAM" id="Phobius"/>
    </source>
</evidence>
<keyword evidence="10" id="KW-0067">ATP-binding</keyword>